<reference evidence="1" key="1">
    <citation type="submission" date="2018-02" db="EMBL/GenBank/DDBJ databases">
        <title>Rhizophora mucronata_Transcriptome.</title>
        <authorList>
            <person name="Meera S.P."/>
            <person name="Sreeshan A."/>
            <person name="Augustine A."/>
        </authorList>
    </citation>
    <scope>NUCLEOTIDE SEQUENCE</scope>
    <source>
        <tissue evidence="1">Leaf</tissue>
    </source>
</reference>
<dbReference type="EMBL" id="GGEC01003062">
    <property type="protein sequence ID" value="MBW83545.1"/>
    <property type="molecule type" value="Transcribed_RNA"/>
</dbReference>
<proteinExistence type="predicted"/>
<evidence type="ECO:0000313" key="1">
    <source>
        <dbReference type="EMBL" id="MBW83545.1"/>
    </source>
</evidence>
<organism evidence="1">
    <name type="scientific">Rhizophora mucronata</name>
    <name type="common">Asiatic mangrove</name>
    <dbReference type="NCBI Taxonomy" id="61149"/>
    <lineage>
        <taxon>Eukaryota</taxon>
        <taxon>Viridiplantae</taxon>
        <taxon>Streptophyta</taxon>
        <taxon>Embryophyta</taxon>
        <taxon>Tracheophyta</taxon>
        <taxon>Spermatophyta</taxon>
        <taxon>Magnoliopsida</taxon>
        <taxon>eudicotyledons</taxon>
        <taxon>Gunneridae</taxon>
        <taxon>Pentapetalae</taxon>
        <taxon>rosids</taxon>
        <taxon>fabids</taxon>
        <taxon>Malpighiales</taxon>
        <taxon>Rhizophoraceae</taxon>
        <taxon>Rhizophora</taxon>
    </lineage>
</organism>
<name>A0A2P2IQP5_RHIMU</name>
<protein>
    <submittedName>
        <fullName evidence="1">Uncharacterized protein</fullName>
    </submittedName>
</protein>
<sequence length="49" mass="5254">MHPLMSTNNKNPVLELSFALLLTFKPNGKSATCLALEACFATCLPFVGV</sequence>
<accession>A0A2P2IQP5</accession>
<dbReference type="AlphaFoldDB" id="A0A2P2IQP5"/>